<reference evidence="2" key="1">
    <citation type="journal article" date="2019" name="Int. J. Syst. Evol. Microbiol.">
        <title>The Global Catalogue of Microorganisms (GCM) 10K type strain sequencing project: providing services to taxonomists for standard genome sequencing and annotation.</title>
        <authorList>
            <consortium name="The Broad Institute Genomics Platform"/>
            <consortium name="The Broad Institute Genome Sequencing Center for Infectious Disease"/>
            <person name="Wu L."/>
            <person name="Ma J."/>
        </authorList>
    </citation>
    <scope>NUCLEOTIDE SEQUENCE [LARGE SCALE GENOMIC DNA]</scope>
    <source>
        <strain evidence="2">KCTC 52344</strain>
    </source>
</reference>
<dbReference type="InterPro" id="IPR058148">
    <property type="entry name" value="M949_RS01915-like_dom"/>
</dbReference>
<dbReference type="Proteomes" id="UP001597510">
    <property type="component" value="Unassembled WGS sequence"/>
</dbReference>
<accession>A0ABW5JA45</accession>
<name>A0ABW5JA45_9BACT</name>
<protein>
    <submittedName>
        <fullName evidence="1">M949_RS01915 family surface polysaccharide biosynthesis protein</fullName>
    </submittedName>
</protein>
<comment type="caution">
    <text evidence="1">The sequence shown here is derived from an EMBL/GenBank/DDBJ whole genome shotgun (WGS) entry which is preliminary data.</text>
</comment>
<dbReference type="EMBL" id="JBHULC010000011">
    <property type="protein sequence ID" value="MFD2521892.1"/>
    <property type="molecule type" value="Genomic_DNA"/>
</dbReference>
<dbReference type="NCBIfam" id="NF046077">
    <property type="entry name" value="LPS_M949_RS01915"/>
    <property type="match status" value="1"/>
</dbReference>
<evidence type="ECO:0000313" key="2">
    <source>
        <dbReference type="Proteomes" id="UP001597510"/>
    </source>
</evidence>
<gene>
    <name evidence="1" type="ORF">ACFSR2_13420</name>
</gene>
<proteinExistence type="predicted"/>
<evidence type="ECO:0000313" key="1">
    <source>
        <dbReference type="EMBL" id="MFD2521892.1"/>
    </source>
</evidence>
<keyword evidence="2" id="KW-1185">Reference proteome</keyword>
<dbReference type="RefSeq" id="WP_340236167.1">
    <property type="nucleotide sequence ID" value="NZ_JBBEWC010000005.1"/>
</dbReference>
<sequence>MKHILNKVRFLAFVCLSFQGLAQKIVVKNMKPEELKKFNTAGTVVLKSVQFNDKNGLNYVIGTLEENAKDDYSARILIVEHFKDVPGKEPKLLRLINDFEKDCPVDNMLDLVADSFLIDDLDKNGYAEIIFLYKTGCKGDVSPSGLKLIVLENGNKAAIRGKTIIKQFNTPREKVADTAFMKLPKVIQDKANALWSKFEYEY</sequence>
<organism evidence="1 2">
    <name type="scientific">Emticicia soli</name>
    <dbReference type="NCBI Taxonomy" id="2027878"/>
    <lineage>
        <taxon>Bacteria</taxon>
        <taxon>Pseudomonadati</taxon>
        <taxon>Bacteroidota</taxon>
        <taxon>Cytophagia</taxon>
        <taxon>Cytophagales</taxon>
        <taxon>Leadbetterellaceae</taxon>
        <taxon>Emticicia</taxon>
    </lineage>
</organism>